<dbReference type="KEGG" id="ssg:Selsp_0176"/>
<accession>C9LVT2</accession>
<evidence type="ECO:0000256" key="1">
    <source>
        <dbReference type="SAM" id="SignalP"/>
    </source>
</evidence>
<dbReference type="Proteomes" id="UP000003505">
    <property type="component" value="Unassembled WGS sequence"/>
</dbReference>
<reference evidence="3 4" key="1">
    <citation type="submission" date="2009-09" db="EMBL/GenBank/DDBJ databases">
        <authorList>
            <person name="Weinstock G."/>
            <person name="Sodergren E."/>
            <person name="Clifton S."/>
            <person name="Fulton L."/>
            <person name="Fulton B."/>
            <person name="Courtney L."/>
            <person name="Fronick C."/>
            <person name="Harrison M."/>
            <person name="Strong C."/>
            <person name="Farmer C."/>
            <person name="Delahaunty K."/>
            <person name="Markovic C."/>
            <person name="Hall O."/>
            <person name="Minx P."/>
            <person name="Tomlinson C."/>
            <person name="Mitreva M."/>
            <person name="Nelson J."/>
            <person name="Hou S."/>
            <person name="Wollam A."/>
            <person name="Pepin K.H."/>
            <person name="Johnson M."/>
            <person name="Bhonagiri V."/>
            <person name="Nash W.E."/>
            <person name="Warren W."/>
            <person name="Chinwalla A."/>
            <person name="Mardis E.R."/>
            <person name="Wilson R.K."/>
        </authorList>
    </citation>
    <scope>NUCLEOTIDE SEQUENCE [LARGE SCALE GENOMIC DNA]</scope>
    <source>
        <strain evidence="3">ATCC 35185</strain>
        <strain evidence="4">ATCC 35185 / DSM 20758 / VPI D19B-28</strain>
    </source>
</reference>
<dbReference type="EMBL" id="ACKP02000031">
    <property type="protein sequence ID" value="EEX77016.1"/>
    <property type="molecule type" value="Genomic_DNA"/>
</dbReference>
<dbReference type="InterPro" id="IPR007497">
    <property type="entry name" value="SIMPL/DUF541"/>
</dbReference>
<evidence type="ECO:0000313" key="4">
    <source>
        <dbReference type="Proteomes" id="UP000003505"/>
    </source>
</evidence>
<dbReference type="GO" id="GO:0006974">
    <property type="term" value="P:DNA damage response"/>
    <property type="evidence" value="ECO:0007669"/>
    <property type="project" value="TreeGrafter"/>
</dbReference>
<proteinExistence type="predicted"/>
<evidence type="ECO:0000313" key="2">
    <source>
        <dbReference type="EMBL" id="AEB99153.1"/>
    </source>
</evidence>
<dbReference type="EMBL" id="CP002637">
    <property type="protein sequence ID" value="AEB99153.1"/>
    <property type="molecule type" value="Genomic_DNA"/>
</dbReference>
<evidence type="ECO:0000313" key="3">
    <source>
        <dbReference type="EMBL" id="EEX77016.1"/>
    </source>
</evidence>
<reference evidence="2 5" key="2">
    <citation type="submission" date="2011-04" db="EMBL/GenBank/DDBJ databases">
        <title>The complete genome of Selenomonas sputigena DSM 20758.</title>
        <authorList>
            <consortium name="US DOE Joint Genome Institute (JGI-PGF)"/>
            <person name="Lucas S."/>
            <person name="Copeland A."/>
            <person name="Lapidus A."/>
            <person name="Bruce D."/>
            <person name="Goodwin L."/>
            <person name="Pitluck S."/>
            <person name="Peters L."/>
            <person name="Kyrpides N."/>
            <person name="Mavromatis K."/>
            <person name="Ivanova N."/>
            <person name="Ovchinnikova G."/>
            <person name="Teshima H."/>
            <person name="Detter J.C."/>
            <person name="Tapia R."/>
            <person name="Han C."/>
            <person name="Land M."/>
            <person name="Hauser L."/>
            <person name="Markowitz V."/>
            <person name="Cheng J.-F."/>
            <person name="Hugenholtz P."/>
            <person name="Woyke T."/>
            <person name="Wu D."/>
            <person name="Gronow S."/>
            <person name="Wellnitz S."/>
            <person name="Schneider S."/>
            <person name="Klenk H.-P."/>
            <person name="Eisen J.A."/>
        </authorList>
    </citation>
    <scope>NUCLEOTIDE SEQUENCE [LARGE SCALE GENOMIC DNA]</scope>
    <source>
        <strain evidence="2">ATCC 35185</strain>
        <strain evidence="5">ATCC 35185 / DSM 20758 / VPI D19B-28</strain>
    </source>
</reference>
<gene>
    <name evidence="2" type="ordered locus">Selsp_0176</name>
    <name evidence="3" type="ORF">SELSPUOL_01577</name>
</gene>
<evidence type="ECO:0008006" key="6">
    <source>
        <dbReference type="Google" id="ProtNLM"/>
    </source>
</evidence>
<protein>
    <recommendedName>
        <fullName evidence="6">26 kDa periplasmic immunogenic protein</fullName>
    </recommendedName>
</protein>
<dbReference type="RefSeq" id="WP_006192875.1">
    <property type="nucleotide sequence ID" value="NC_015437.1"/>
</dbReference>
<dbReference type="PANTHER" id="PTHR34387">
    <property type="entry name" value="SLR1258 PROTEIN"/>
    <property type="match status" value="1"/>
</dbReference>
<feature type="chain" id="PRO_5010828801" description="26 kDa periplasmic immunogenic protein" evidence="1">
    <location>
        <begin position="26"/>
        <end position="238"/>
    </location>
</feature>
<keyword evidence="5" id="KW-1185">Reference proteome</keyword>
<dbReference type="HOGENOM" id="CLU_080344_1_0_9"/>
<dbReference type="InterPro" id="IPR052022">
    <property type="entry name" value="26kDa_periplasmic_antigen"/>
</dbReference>
<dbReference type="PANTHER" id="PTHR34387:SF2">
    <property type="entry name" value="SLR1258 PROTEIN"/>
    <property type="match status" value="1"/>
</dbReference>
<dbReference type="Gene3D" id="3.30.70.2970">
    <property type="entry name" value="Protein of unknown function (DUF541), domain 2"/>
    <property type="match status" value="1"/>
</dbReference>
<dbReference type="eggNOG" id="COG2968">
    <property type="taxonomic scope" value="Bacteria"/>
</dbReference>
<organism evidence="3 4">
    <name type="scientific">Selenomonas sputigena (strain ATCC 35185 / DSM 20758 / CCUG 44933 / VPI D19B-28)</name>
    <dbReference type="NCBI Taxonomy" id="546271"/>
    <lineage>
        <taxon>Bacteria</taxon>
        <taxon>Bacillati</taxon>
        <taxon>Bacillota</taxon>
        <taxon>Negativicutes</taxon>
        <taxon>Selenomonadales</taxon>
        <taxon>Selenomonadaceae</taxon>
        <taxon>Selenomonas</taxon>
    </lineage>
</organism>
<name>C9LVT2_SELS3</name>
<dbReference type="Pfam" id="PF04402">
    <property type="entry name" value="SIMPL"/>
    <property type="match status" value="1"/>
</dbReference>
<evidence type="ECO:0000313" key="5">
    <source>
        <dbReference type="Proteomes" id="UP000011124"/>
    </source>
</evidence>
<dbReference type="Gene3D" id="3.30.110.170">
    <property type="entry name" value="Protein of unknown function (DUF541), domain 1"/>
    <property type="match status" value="1"/>
</dbReference>
<feature type="signal peptide" evidence="1">
    <location>
        <begin position="1"/>
        <end position="25"/>
    </location>
</feature>
<dbReference type="AlphaFoldDB" id="C9LVT2"/>
<dbReference type="OrthoDB" id="9785192at2"/>
<keyword evidence="1" id="KW-0732">Signal</keyword>
<dbReference type="Proteomes" id="UP000011124">
    <property type="component" value="Chromosome"/>
</dbReference>
<sequence>MNKMKSFLAAIAAGLFLCAPQAAEAAAPQTSEPPVLMVDGTGRAEAAPDCATISVGVVTQAADAKTAQEENAKKAQAVQRALVAAGIPEANIQTRGYYFQPLYEREARENEITGYRAENNVTVRVDNLADVSRVIDLALKNGANSISSLDFGVKNADKVRKIALTAAVNDARKKADELAAALGRRVVGLKAVSENTYPFAERSAGAKMLMAADAAPTPIAPGMLEMSAEVHIEYYLSE</sequence>